<dbReference type="InterPro" id="IPR000008">
    <property type="entry name" value="C2_dom"/>
</dbReference>
<evidence type="ECO:0000259" key="1">
    <source>
        <dbReference type="PROSITE" id="PS50004"/>
    </source>
</evidence>
<reference evidence="2 3" key="1">
    <citation type="journal article" date="2017" name="Genome Biol.">
        <title>New reference genome sequences of hot pepper reveal the massive evolution of plant disease-resistance genes by retroduplication.</title>
        <authorList>
            <person name="Kim S."/>
            <person name="Park J."/>
            <person name="Yeom S.I."/>
            <person name="Kim Y.M."/>
            <person name="Seo E."/>
            <person name="Kim K.T."/>
            <person name="Kim M.S."/>
            <person name="Lee J.M."/>
            <person name="Cheong K."/>
            <person name="Shin H.S."/>
            <person name="Kim S.B."/>
            <person name="Han K."/>
            <person name="Lee J."/>
            <person name="Park M."/>
            <person name="Lee H.A."/>
            <person name="Lee H.Y."/>
            <person name="Lee Y."/>
            <person name="Oh S."/>
            <person name="Lee J.H."/>
            <person name="Choi E."/>
            <person name="Choi E."/>
            <person name="Lee S.E."/>
            <person name="Jeon J."/>
            <person name="Kim H."/>
            <person name="Choi G."/>
            <person name="Song H."/>
            <person name="Lee J."/>
            <person name="Lee S.C."/>
            <person name="Kwon J.K."/>
            <person name="Lee H.Y."/>
            <person name="Koo N."/>
            <person name="Hong Y."/>
            <person name="Kim R.W."/>
            <person name="Kang W.H."/>
            <person name="Huh J.H."/>
            <person name="Kang B.C."/>
            <person name="Yang T.J."/>
            <person name="Lee Y.H."/>
            <person name="Bennetzen J.L."/>
            <person name="Choi D."/>
        </authorList>
    </citation>
    <scope>NUCLEOTIDE SEQUENCE [LARGE SCALE GENOMIC DNA]</scope>
    <source>
        <strain evidence="3">cv. PBC81</strain>
    </source>
</reference>
<dbReference type="PROSITE" id="PS50004">
    <property type="entry name" value="C2"/>
    <property type="match status" value="1"/>
</dbReference>
<evidence type="ECO:0000313" key="2">
    <source>
        <dbReference type="EMBL" id="PHT60477.1"/>
    </source>
</evidence>
<dbReference type="OrthoDB" id="270970at2759"/>
<sequence>MEGSVSGWPGPACLTPLLEMRNNMVVRYFYFTIHSASDLKDVRLLGEMKVYAKVTIAGKSKYTKVDLVNKSNPVWNATFCFFVPEIHIDNIRVKIEFFCQRSFSDDKYVGHLNLSIKPVGNKGAKYSFTVDRNDNSSGNFGTANFSHILGDKVIVAQDSSSPLITARDSSSSSSPPSSSSLDDYILIIEMVKTGVELVSEVFKC</sequence>
<accession>A0A2G2XSK4</accession>
<evidence type="ECO:0000313" key="3">
    <source>
        <dbReference type="Proteomes" id="UP000224567"/>
    </source>
</evidence>
<gene>
    <name evidence="2" type="ORF">CQW23_02840</name>
</gene>
<dbReference type="PANTHER" id="PTHR32246">
    <property type="entry name" value="INGRESSION PROTEIN FIC1"/>
    <property type="match status" value="1"/>
</dbReference>
<dbReference type="Pfam" id="PF00168">
    <property type="entry name" value="C2"/>
    <property type="match status" value="1"/>
</dbReference>
<organism evidence="2 3">
    <name type="scientific">Capsicum baccatum</name>
    <name type="common">Peruvian pepper</name>
    <dbReference type="NCBI Taxonomy" id="33114"/>
    <lineage>
        <taxon>Eukaryota</taxon>
        <taxon>Viridiplantae</taxon>
        <taxon>Streptophyta</taxon>
        <taxon>Embryophyta</taxon>
        <taxon>Tracheophyta</taxon>
        <taxon>Spermatophyta</taxon>
        <taxon>Magnoliopsida</taxon>
        <taxon>eudicotyledons</taxon>
        <taxon>Gunneridae</taxon>
        <taxon>Pentapetalae</taxon>
        <taxon>asterids</taxon>
        <taxon>lamiids</taxon>
        <taxon>Solanales</taxon>
        <taxon>Solanaceae</taxon>
        <taxon>Solanoideae</taxon>
        <taxon>Capsiceae</taxon>
        <taxon>Capsicum</taxon>
    </lineage>
</organism>
<keyword evidence="3" id="KW-1185">Reference proteome</keyword>
<reference evidence="3" key="2">
    <citation type="journal article" date="2017" name="J. Anim. Genet.">
        <title>Multiple reference genome sequences of hot pepper reveal the massive evolution of plant disease resistance genes by retroduplication.</title>
        <authorList>
            <person name="Kim S."/>
            <person name="Park J."/>
            <person name="Yeom S.-I."/>
            <person name="Kim Y.-M."/>
            <person name="Seo E."/>
            <person name="Kim K.-T."/>
            <person name="Kim M.-S."/>
            <person name="Lee J.M."/>
            <person name="Cheong K."/>
            <person name="Shin H.-S."/>
            <person name="Kim S.-B."/>
            <person name="Han K."/>
            <person name="Lee J."/>
            <person name="Park M."/>
            <person name="Lee H.-A."/>
            <person name="Lee H.-Y."/>
            <person name="Lee Y."/>
            <person name="Oh S."/>
            <person name="Lee J.H."/>
            <person name="Choi E."/>
            <person name="Choi E."/>
            <person name="Lee S.E."/>
            <person name="Jeon J."/>
            <person name="Kim H."/>
            <person name="Choi G."/>
            <person name="Song H."/>
            <person name="Lee J."/>
            <person name="Lee S.-C."/>
            <person name="Kwon J.-K."/>
            <person name="Lee H.-Y."/>
            <person name="Koo N."/>
            <person name="Hong Y."/>
            <person name="Kim R.W."/>
            <person name="Kang W.-H."/>
            <person name="Huh J.H."/>
            <person name="Kang B.-C."/>
            <person name="Yang T.-J."/>
            <person name="Lee Y.-H."/>
            <person name="Bennetzen J.L."/>
            <person name="Choi D."/>
        </authorList>
    </citation>
    <scope>NUCLEOTIDE SEQUENCE [LARGE SCALE GENOMIC DNA]</scope>
    <source>
        <strain evidence="3">cv. PBC81</strain>
    </source>
</reference>
<comment type="caution">
    <text evidence="2">The sequence shown here is derived from an EMBL/GenBank/DDBJ whole genome shotgun (WGS) entry which is preliminary data.</text>
</comment>
<dbReference type="EMBL" id="MLFT02000001">
    <property type="protein sequence ID" value="PHT60477.1"/>
    <property type="molecule type" value="Genomic_DNA"/>
</dbReference>
<feature type="domain" description="C2" evidence="1">
    <location>
        <begin position="8"/>
        <end position="130"/>
    </location>
</feature>
<dbReference type="Proteomes" id="UP000224567">
    <property type="component" value="Unassembled WGS sequence"/>
</dbReference>
<dbReference type="AlphaFoldDB" id="A0A2G2XSK4"/>
<dbReference type="STRING" id="33114.A0A2G2XSK4"/>
<dbReference type="InterPro" id="IPR035892">
    <property type="entry name" value="C2_domain_sf"/>
</dbReference>
<protein>
    <recommendedName>
        <fullName evidence="1">C2 domain-containing protein</fullName>
    </recommendedName>
</protein>
<proteinExistence type="predicted"/>
<dbReference type="Gene3D" id="2.60.40.150">
    <property type="entry name" value="C2 domain"/>
    <property type="match status" value="1"/>
</dbReference>
<dbReference type="SMART" id="SM00239">
    <property type="entry name" value="C2"/>
    <property type="match status" value="1"/>
</dbReference>
<dbReference type="PANTHER" id="PTHR32246:SF96">
    <property type="entry name" value="PROTEIN SRC2 HOMOLOG"/>
    <property type="match status" value="1"/>
</dbReference>
<name>A0A2G2XSK4_CAPBA</name>
<dbReference type="SUPFAM" id="SSF49562">
    <property type="entry name" value="C2 domain (Calcium/lipid-binding domain, CaLB)"/>
    <property type="match status" value="1"/>
</dbReference>